<dbReference type="EMBL" id="HBUF01223177">
    <property type="protein sequence ID" value="CAG6670371.1"/>
    <property type="molecule type" value="Transcribed_RNA"/>
</dbReference>
<dbReference type="EMBL" id="HBUF01349232">
    <property type="protein sequence ID" value="CAG6712331.1"/>
    <property type="molecule type" value="Transcribed_RNA"/>
</dbReference>
<protein>
    <submittedName>
        <fullName evidence="1">Uncharacterized protein</fullName>
    </submittedName>
</protein>
<accession>A0A8D8UZ16</accession>
<dbReference type="EMBL" id="HBUF01349231">
    <property type="protein sequence ID" value="CAG6712327.1"/>
    <property type="molecule type" value="Transcribed_RNA"/>
</dbReference>
<dbReference type="AlphaFoldDB" id="A0A8D8UZ16"/>
<reference evidence="1" key="1">
    <citation type="submission" date="2021-05" db="EMBL/GenBank/DDBJ databases">
        <authorList>
            <person name="Alioto T."/>
            <person name="Alioto T."/>
            <person name="Gomez Garrido J."/>
        </authorList>
    </citation>
    <scope>NUCLEOTIDE SEQUENCE</scope>
</reference>
<dbReference type="EMBL" id="HBUF01622349">
    <property type="protein sequence ID" value="CAG6781311.1"/>
    <property type="molecule type" value="Transcribed_RNA"/>
</dbReference>
<dbReference type="EMBL" id="HBUF01071309">
    <property type="protein sequence ID" value="CAG6629625.1"/>
    <property type="molecule type" value="Transcribed_RNA"/>
</dbReference>
<proteinExistence type="predicted"/>
<name>A0A8D8UZ16_9HEMI</name>
<organism evidence="1">
    <name type="scientific">Cacopsylla melanoneura</name>
    <dbReference type="NCBI Taxonomy" id="428564"/>
    <lineage>
        <taxon>Eukaryota</taxon>
        <taxon>Metazoa</taxon>
        <taxon>Ecdysozoa</taxon>
        <taxon>Arthropoda</taxon>
        <taxon>Hexapoda</taxon>
        <taxon>Insecta</taxon>
        <taxon>Pterygota</taxon>
        <taxon>Neoptera</taxon>
        <taxon>Paraneoptera</taxon>
        <taxon>Hemiptera</taxon>
        <taxon>Sternorrhyncha</taxon>
        <taxon>Psylloidea</taxon>
        <taxon>Psyllidae</taxon>
        <taxon>Psyllinae</taxon>
        <taxon>Cacopsylla</taxon>
    </lineage>
</organism>
<sequence>MEDKKSIVEFNILGELYDTKYIFNLEVGRFYEVVYFYRSKISTFVIFKFSDHKEYKLRLPRSFNRLSQSMIDRLNTTWSTLLFAYKGDKLRDHGFISCMEIKTQV</sequence>
<evidence type="ECO:0000313" key="1">
    <source>
        <dbReference type="EMBL" id="CAG6712331.1"/>
    </source>
</evidence>